<keyword evidence="2 8" id="KW-0489">Methyltransferase</keyword>
<dbReference type="Proteomes" id="UP000031876">
    <property type="component" value="Chromosome"/>
</dbReference>
<dbReference type="Gene3D" id="3.40.50.150">
    <property type="entry name" value="Vaccinia Virus protein VP39"/>
    <property type="match status" value="1"/>
</dbReference>
<dbReference type="RefSeq" id="WP_000828265.1">
    <property type="nucleotide sequence ID" value="NZ_CP009335.1"/>
</dbReference>
<comment type="pathway">
    <text evidence="1">Lipid metabolism.</text>
</comment>
<feature type="domain" description="Methyltransferase" evidence="6">
    <location>
        <begin position="41"/>
        <end position="133"/>
    </location>
</feature>
<dbReference type="KEGG" id="btw:BF38_4757"/>
<dbReference type="Proteomes" id="UP000501107">
    <property type="component" value="Chromosome"/>
</dbReference>
<evidence type="ECO:0000313" key="7">
    <source>
        <dbReference type="EMBL" id="AJG75632.1"/>
    </source>
</evidence>
<dbReference type="InterPro" id="IPR029063">
    <property type="entry name" value="SAM-dependent_MTases_sf"/>
</dbReference>
<dbReference type="Pfam" id="PF13649">
    <property type="entry name" value="Methyltransf_25"/>
    <property type="match status" value="1"/>
</dbReference>
<evidence type="ECO:0000313" key="8">
    <source>
        <dbReference type="EMBL" id="QKH23281.1"/>
    </source>
</evidence>
<dbReference type="GO" id="GO:0000234">
    <property type="term" value="F:phosphoethanolamine N-methyltransferase activity"/>
    <property type="evidence" value="ECO:0007669"/>
    <property type="project" value="UniProtKB-EC"/>
</dbReference>
<evidence type="ECO:0000313" key="10">
    <source>
        <dbReference type="Proteomes" id="UP000501107"/>
    </source>
</evidence>
<reference evidence="7 9" key="1">
    <citation type="journal article" date="2015" name="Genome Announc.">
        <title>Complete genome sequences for 35 biothreat assay-relevant bacillus species.</title>
        <authorList>
            <person name="Johnson S.L."/>
            <person name="Daligault H.E."/>
            <person name="Davenport K.W."/>
            <person name="Jaissle J."/>
            <person name="Frey K.G."/>
            <person name="Ladner J.T."/>
            <person name="Broomall S.M."/>
            <person name="Bishop-Lilly K.A."/>
            <person name="Bruce D.C."/>
            <person name="Gibbons H.S."/>
            <person name="Coyne S.R."/>
            <person name="Lo C.C."/>
            <person name="Meincke L."/>
            <person name="Munk A.C."/>
            <person name="Koroleva G.I."/>
            <person name="Rosenzweig C.N."/>
            <person name="Palacios G.F."/>
            <person name="Redden C.L."/>
            <person name="Minogue T.D."/>
            <person name="Chain P.S."/>
        </authorList>
    </citation>
    <scope>NUCLEOTIDE SEQUENCE [LARGE SCALE GENOMIC DNA]</scope>
    <source>
        <strain evidence="7 9">HD1011</strain>
    </source>
</reference>
<reference evidence="8 10" key="2">
    <citation type="submission" date="2020-05" db="EMBL/GenBank/DDBJ databases">
        <title>FDA dAtabase for Regulatory Grade micrObial Sequences (FDA-ARGOS): Supporting development and validation of Infectious Disease Dx tests.</title>
        <authorList>
            <person name="Nelson B."/>
            <person name="Plummer A."/>
            <person name="Tallon L."/>
            <person name="Sadzewicz L."/>
            <person name="Zhao X."/>
            <person name="Vavikolanu K."/>
            <person name="Mehta A."/>
            <person name="Aluvathingal J."/>
            <person name="Nadendla S."/>
            <person name="Myers T."/>
            <person name="Yan Y."/>
            <person name="Sichtig H."/>
        </authorList>
    </citation>
    <scope>NUCLEOTIDE SEQUENCE [LARGE SCALE GENOMIC DNA]</scope>
    <source>
        <strain evidence="8 10">FDAARGOS_795</strain>
    </source>
</reference>
<dbReference type="EMBL" id="CP053980">
    <property type="protein sequence ID" value="QKH23281.1"/>
    <property type="molecule type" value="Genomic_DNA"/>
</dbReference>
<dbReference type="PANTHER" id="PTHR44307:SF2">
    <property type="entry name" value="PHOSPHOETHANOLAMINE METHYLTRANSFERASE ISOFORM X1"/>
    <property type="match status" value="1"/>
</dbReference>
<dbReference type="SUPFAM" id="SSF53335">
    <property type="entry name" value="S-adenosyl-L-methionine-dependent methyltransferases"/>
    <property type="match status" value="1"/>
</dbReference>
<dbReference type="EMBL" id="CP009335">
    <property type="protein sequence ID" value="AJG75632.1"/>
    <property type="molecule type" value="Genomic_DNA"/>
</dbReference>
<name>A0A0B5X4J1_BACTU</name>
<evidence type="ECO:0000256" key="4">
    <source>
        <dbReference type="ARBA" id="ARBA00025707"/>
    </source>
</evidence>
<gene>
    <name evidence="7" type="ORF">BF38_4757</name>
    <name evidence="8" type="ORF">FOC89_04510</name>
</gene>
<dbReference type="InterPro" id="IPR041698">
    <property type="entry name" value="Methyltransf_25"/>
</dbReference>
<proteinExistence type="predicted"/>
<protein>
    <submittedName>
        <fullName evidence="8">Class I SAM-dependent methyltransferase</fullName>
    </submittedName>
    <submittedName>
        <fullName evidence="7">Methyltransferase small domain protein</fullName>
    </submittedName>
</protein>
<dbReference type="AlphaFoldDB" id="A0A0B5X4J1"/>
<dbReference type="CDD" id="cd02440">
    <property type="entry name" value="AdoMet_MTases"/>
    <property type="match status" value="1"/>
</dbReference>
<dbReference type="PANTHER" id="PTHR44307">
    <property type="entry name" value="PHOSPHOETHANOLAMINE METHYLTRANSFERASE"/>
    <property type="match status" value="1"/>
</dbReference>
<organism evidence="8 10">
    <name type="scientific">Bacillus thuringiensis</name>
    <dbReference type="NCBI Taxonomy" id="1428"/>
    <lineage>
        <taxon>Bacteria</taxon>
        <taxon>Bacillati</taxon>
        <taxon>Bacillota</taxon>
        <taxon>Bacilli</taxon>
        <taxon>Bacillales</taxon>
        <taxon>Bacillaceae</taxon>
        <taxon>Bacillus</taxon>
        <taxon>Bacillus cereus group</taxon>
    </lineage>
</organism>
<evidence type="ECO:0000256" key="2">
    <source>
        <dbReference type="ARBA" id="ARBA00022603"/>
    </source>
</evidence>
<evidence type="ECO:0000313" key="9">
    <source>
        <dbReference type="Proteomes" id="UP000031876"/>
    </source>
</evidence>
<dbReference type="GO" id="GO:0032259">
    <property type="term" value="P:methylation"/>
    <property type="evidence" value="ECO:0007669"/>
    <property type="project" value="UniProtKB-KW"/>
</dbReference>
<accession>A0A0B5X4J1</accession>
<keyword evidence="3 8" id="KW-0808">Transferase</keyword>
<evidence type="ECO:0000256" key="3">
    <source>
        <dbReference type="ARBA" id="ARBA00022679"/>
    </source>
</evidence>
<comment type="catalytic activity">
    <reaction evidence="5">
        <text>phosphoethanolamine + S-adenosyl-L-methionine = N-methylethanolamine phosphate + S-adenosyl-L-homocysteine + H(+)</text>
        <dbReference type="Rhea" id="RHEA:20365"/>
        <dbReference type="ChEBI" id="CHEBI:15378"/>
        <dbReference type="ChEBI" id="CHEBI:57781"/>
        <dbReference type="ChEBI" id="CHEBI:57856"/>
        <dbReference type="ChEBI" id="CHEBI:58190"/>
        <dbReference type="ChEBI" id="CHEBI:59789"/>
        <dbReference type="EC" id="2.1.1.103"/>
    </reaction>
    <physiologicalReaction direction="left-to-right" evidence="5">
        <dbReference type="Rhea" id="RHEA:20366"/>
    </physiologicalReaction>
</comment>
<evidence type="ECO:0000259" key="6">
    <source>
        <dbReference type="Pfam" id="PF13649"/>
    </source>
</evidence>
<evidence type="ECO:0000256" key="1">
    <source>
        <dbReference type="ARBA" id="ARBA00005189"/>
    </source>
</evidence>
<evidence type="ECO:0000256" key="5">
    <source>
        <dbReference type="ARBA" id="ARBA00047622"/>
    </source>
</evidence>
<comment type="pathway">
    <text evidence="4">Phospholipid metabolism.</text>
</comment>
<sequence length="239" mass="27325">MKRNTYIDFLAYYGIGSAHPGGFTLTKQLLAQLPFRHGANVLEIGCGTGKTAAYMVRNFGYKVTAVEKNEIMIQKAKDRWSSEGIDIQLIEGKAEQLPCLHDSFEFVLGESILAFTEKARVISECYRVLQKDGKLVVIEMIINAHIGREEEEKIAQLYGMNELLTESEWIQLFQKANFRRVTIAGGGTIAETISSYIEEPEWNVSQFIPNELYEAWVQHENVRLMYQHILGHRIFICEK</sequence>